<dbReference type="EMBL" id="BCSY01000069">
    <property type="protein sequence ID" value="GAS97132.1"/>
    <property type="molecule type" value="Genomic_DNA"/>
</dbReference>
<accession>A0A100WEK0</accession>
<keyword evidence="2" id="KW-1185">Reference proteome</keyword>
<name>A0A100WEK0_MYCCR</name>
<dbReference type="Proteomes" id="UP000069443">
    <property type="component" value="Unassembled WGS sequence"/>
</dbReference>
<comment type="caution">
    <text evidence="1">The sequence shown here is derived from an EMBL/GenBank/DDBJ whole genome shotgun (WGS) entry which is preliminary data.</text>
</comment>
<reference evidence="2" key="1">
    <citation type="journal article" date="2016" name="Genome Announc.">
        <title>Draft Genome Sequences of Five Rapidly Growing Mycobacterium Species, M. thermoresistibile, M. fortuitum subsp. acetamidolyticum, M. canariasense, M. brisbanense, and M. novocastrense.</title>
        <authorList>
            <person name="Katahira K."/>
            <person name="Ogura Y."/>
            <person name="Gotoh Y."/>
            <person name="Hayashi T."/>
        </authorList>
    </citation>
    <scope>NUCLEOTIDE SEQUENCE [LARGE SCALE GENOMIC DNA]</scope>
    <source>
        <strain evidence="2">JCM15298</strain>
    </source>
</reference>
<gene>
    <name evidence="1" type="ORF">RMCC_4098</name>
</gene>
<sequence length="137" mass="15078">MYGRSDDEWDRIVDDAVGFLIDQARLKRTVSYSELNSALARAAGHIPFDFGLERDRAAVGGVLGDAVRRTIGESGVMLSAIVAYIGQNDPGPGFYKFATELGLLPNTATADDKLAFWSRQIKAVHEHYARPARQRLP</sequence>
<dbReference type="AlphaFoldDB" id="A0A100WEK0"/>
<reference evidence="2" key="2">
    <citation type="submission" date="2016-02" db="EMBL/GenBank/DDBJ databases">
        <title>Draft genome sequence of five rapidly growing Mycobacterium species.</title>
        <authorList>
            <person name="Katahira K."/>
            <person name="Gotou Y."/>
            <person name="Iida K."/>
            <person name="Ogura Y."/>
            <person name="Hayashi T."/>
        </authorList>
    </citation>
    <scope>NUCLEOTIDE SEQUENCE [LARGE SCALE GENOMIC DNA]</scope>
    <source>
        <strain evidence="2">JCM15298</strain>
    </source>
</reference>
<protein>
    <submittedName>
        <fullName evidence="1">Uncharacterized protein</fullName>
    </submittedName>
</protein>
<evidence type="ECO:0000313" key="2">
    <source>
        <dbReference type="Proteomes" id="UP000069443"/>
    </source>
</evidence>
<proteinExistence type="predicted"/>
<organism evidence="1 2">
    <name type="scientific">Mycolicibacterium canariasense</name>
    <name type="common">Mycobacterium canariasense</name>
    <dbReference type="NCBI Taxonomy" id="228230"/>
    <lineage>
        <taxon>Bacteria</taxon>
        <taxon>Bacillati</taxon>
        <taxon>Actinomycetota</taxon>
        <taxon>Actinomycetes</taxon>
        <taxon>Mycobacteriales</taxon>
        <taxon>Mycobacteriaceae</taxon>
        <taxon>Mycolicibacterium</taxon>
    </lineage>
</organism>
<evidence type="ECO:0000313" key="1">
    <source>
        <dbReference type="EMBL" id="GAS97132.1"/>
    </source>
</evidence>
<dbReference type="RefSeq" id="WP_062658063.1">
    <property type="nucleotide sequence ID" value="NZ_BCSY01000069.1"/>
</dbReference>